<dbReference type="EMBL" id="BARW01042256">
    <property type="protein sequence ID" value="GAJ21238.1"/>
    <property type="molecule type" value="Genomic_DNA"/>
</dbReference>
<protein>
    <submittedName>
        <fullName evidence="1">Uncharacterized protein</fullName>
    </submittedName>
</protein>
<name>X1UUR2_9ZZZZ</name>
<comment type="caution">
    <text evidence="1">The sequence shown here is derived from an EMBL/GenBank/DDBJ whole genome shotgun (WGS) entry which is preliminary data.</text>
</comment>
<reference evidence="1" key="1">
    <citation type="journal article" date="2014" name="Front. Microbiol.">
        <title>High frequency of phylogenetically diverse reductive dehalogenase-homologous genes in deep subseafloor sedimentary metagenomes.</title>
        <authorList>
            <person name="Kawai M."/>
            <person name="Futagami T."/>
            <person name="Toyoda A."/>
            <person name="Takaki Y."/>
            <person name="Nishi S."/>
            <person name="Hori S."/>
            <person name="Arai W."/>
            <person name="Tsubouchi T."/>
            <person name="Morono Y."/>
            <person name="Uchiyama I."/>
            <person name="Ito T."/>
            <person name="Fujiyama A."/>
            <person name="Inagaki F."/>
            <person name="Takami H."/>
        </authorList>
    </citation>
    <scope>NUCLEOTIDE SEQUENCE</scope>
    <source>
        <strain evidence="1">Expedition CK06-06</strain>
    </source>
</reference>
<organism evidence="1">
    <name type="scientific">marine sediment metagenome</name>
    <dbReference type="NCBI Taxonomy" id="412755"/>
    <lineage>
        <taxon>unclassified sequences</taxon>
        <taxon>metagenomes</taxon>
        <taxon>ecological metagenomes</taxon>
    </lineage>
</organism>
<gene>
    <name evidence="1" type="ORF">S12H4_62748</name>
</gene>
<dbReference type="AlphaFoldDB" id="X1UUR2"/>
<proteinExistence type="predicted"/>
<sequence>STEMAEKLITDVAERAIRLFICGVEQKQGR</sequence>
<feature type="non-terminal residue" evidence="1">
    <location>
        <position position="1"/>
    </location>
</feature>
<accession>X1UUR2</accession>
<evidence type="ECO:0000313" key="1">
    <source>
        <dbReference type="EMBL" id="GAJ21238.1"/>
    </source>
</evidence>